<dbReference type="Gramene" id="AET3Gv20207900.14">
    <property type="protein sequence ID" value="AET3Gv20207900.14"/>
    <property type="gene ID" value="AET3Gv20207900"/>
</dbReference>
<dbReference type="AlphaFoldDB" id="A0A453E3H9"/>
<name>A0A453E3H9_AEGTS</name>
<dbReference type="Proteomes" id="UP000015105">
    <property type="component" value="Chromosome 3D"/>
</dbReference>
<accession>A0A453E3H9</accession>
<proteinExistence type="predicted"/>
<reference evidence="1" key="5">
    <citation type="journal article" date="2021" name="G3 (Bethesda)">
        <title>Aegilops tauschii genome assembly Aet v5.0 features greater sequence contiguity and improved annotation.</title>
        <authorList>
            <person name="Wang L."/>
            <person name="Zhu T."/>
            <person name="Rodriguez J.C."/>
            <person name="Deal K.R."/>
            <person name="Dubcovsky J."/>
            <person name="McGuire P.E."/>
            <person name="Lux T."/>
            <person name="Spannagl M."/>
            <person name="Mayer K.F.X."/>
            <person name="Baldrich P."/>
            <person name="Meyers B.C."/>
            <person name="Huo N."/>
            <person name="Gu Y.Q."/>
            <person name="Zhou H."/>
            <person name="Devos K.M."/>
            <person name="Bennetzen J.L."/>
            <person name="Unver T."/>
            <person name="Budak H."/>
            <person name="Gulick P.J."/>
            <person name="Galiba G."/>
            <person name="Kalapos B."/>
            <person name="Nelson D.R."/>
            <person name="Li P."/>
            <person name="You F.M."/>
            <person name="Luo M.C."/>
            <person name="Dvorak J."/>
        </authorList>
    </citation>
    <scope>NUCLEOTIDE SEQUENCE [LARGE SCALE GENOMIC DNA]</scope>
    <source>
        <strain evidence="1">cv. AL8/78</strain>
    </source>
</reference>
<reference evidence="1" key="3">
    <citation type="journal article" date="2017" name="Nature">
        <title>Genome sequence of the progenitor of the wheat D genome Aegilops tauschii.</title>
        <authorList>
            <person name="Luo M.C."/>
            <person name="Gu Y.Q."/>
            <person name="Puiu D."/>
            <person name="Wang H."/>
            <person name="Twardziok S.O."/>
            <person name="Deal K.R."/>
            <person name="Huo N."/>
            <person name="Zhu T."/>
            <person name="Wang L."/>
            <person name="Wang Y."/>
            <person name="McGuire P.E."/>
            <person name="Liu S."/>
            <person name="Long H."/>
            <person name="Ramasamy R.K."/>
            <person name="Rodriguez J.C."/>
            <person name="Van S.L."/>
            <person name="Yuan L."/>
            <person name="Wang Z."/>
            <person name="Xia Z."/>
            <person name="Xiao L."/>
            <person name="Anderson O.D."/>
            <person name="Ouyang S."/>
            <person name="Liang Y."/>
            <person name="Zimin A.V."/>
            <person name="Pertea G."/>
            <person name="Qi P."/>
            <person name="Bennetzen J.L."/>
            <person name="Dai X."/>
            <person name="Dawson M.W."/>
            <person name="Muller H.G."/>
            <person name="Kugler K."/>
            <person name="Rivarola-Duarte L."/>
            <person name="Spannagl M."/>
            <person name="Mayer K.F.X."/>
            <person name="Lu F.H."/>
            <person name="Bevan M.W."/>
            <person name="Leroy P."/>
            <person name="Li P."/>
            <person name="You F.M."/>
            <person name="Sun Q."/>
            <person name="Liu Z."/>
            <person name="Lyons E."/>
            <person name="Wicker T."/>
            <person name="Salzberg S.L."/>
            <person name="Devos K.M."/>
            <person name="Dvorak J."/>
        </authorList>
    </citation>
    <scope>NUCLEOTIDE SEQUENCE [LARGE SCALE GENOMIC DNA]</scope>
    <source>
        <strain evidence="1">cv. AL8/78</strain>
    </source>
</reference>
<evidence type="ECO:0000313" key="1">
    <source>
        <dbReference type="EnsemblPlants" id="AET3Gv20207900.14"/>
    </source>
</evidence>
<dbReference type="EnsemblPlants" id="AET3Gv20207900.14">
    <property type="protein sequence ID" value="AET3Gv20207900.14"/>
    <property type="gene ID" value="AET3Gv20207900"/>
</dbReference>
<sequence>GSWILQVAVIRIGVGVGGRWCLPTWSSHLPPSRAPLHLPRLSLWTGDSHAFASSIDPSINLPATCSWPLLDFFLSPASPCSAQIWPA</sequence>
<reference evidence="1" key="4">
    <citation type="submission" date="2019-03" db="UniProtKB">
        <authorList>
            <consortium name="EnsemblPlants"/>
        </authorList>
    </citation>
    <scope>IDENTIFICATION</scope>
</reference>
<reference evidence="2" key="2">
    <citation type="journal article" date="2017" name="Nat. Plants">
        <title>The Aegilops tauschii genome reveals multiple impacts of transposons.</title>
        <authorList>
            <person name="Zhao G."/>
            <person name="Zou C."/>
            <person name="Li K."/>
            <person name="Wang K."/>
            <person name="Li T."/>
            <person name="Gao L."/>
            <person name="Zhang X."/>
            <person name="Wang H."/>
            <person name="Yang Z."/>
            <person name="Liu X."/>
            <person name="Jiang W."/>
            <person name="Mao L."/>
            <person name="Kong X."/>
            <person name="Jiao Y."/>
            <person name="Jia J."/>
        </authorList>
    </citation>
    <scope>NUCLEOTIDE SEQUENCE [LARGE SCALE GENOMIC DNA]</scope>
    <source>
        <strain evidence="2">cv. AL8/78</strain>
    </source>
</reference>
<reference evidence="2" key="1">
    <citation type="journal article" date="2014" name="Science">
        <title>Ancient hybridizations among the ancestral genomes of bread wheat.</title>
        <authorList>
            <consortium name="International Wheat Genome Sequencing Consortium,"/>
            <person name="Marcussen T."/>
            <person name="Sandve S.R."/>
            <person name="Heier L."/>
            <person name="Spannagl M."/>
            <person name="Pfeifer M."/>
            <person name="Jakobsen K.S."/>
            <person name="Wulff B.B."/>
            <person name="Steuernagel B."/>
            <person name="Mayer K.F."/>
            <person name="Olsen O.A."/>
        </authorList>
    </citation>
    <scope>NUCLEOTIDE SEQUENCE [LARGE SCALE GENOMIC DNA]</scope>
    <source>
        <strain evidence="2">cv. AL8/78</strain>
    </source>
</reference>
<evidence type="ECO:0000313" key="2">
    <source>
        <dbReference type="Proteomes" id="UP000015105"/>
    </source>
</evidence>
<keyword evidence="2" id="KW-1185">Reference proteome</keyword>
<protein>
    <submittedName>
        <fullName evidence="1">Uncharacterized protein</fullName>
    </submittedName>
</protein>
<organism evidence="1 2">
    <name type="scientific">Aegilops tauschii subsp. strangulata</name>
    <name type="common">Goatgrass</name>
    <dbReference type="NCBI Taxonomy" id="200361"/>
    <lineage>
        <taxon>Eukaryota</taxon>
        <taxon>Viridiplantae</taxon>
        <taxon>Streptophyta</taxon>
        <taxon>Embryophyta</taxon>
        <taxon>Tracheophyta</taxon>
        <taxon>Spermatophyta</taxon>
        <taxon>Magnoliopsida</taxon>
        <taxon>Liliopsida</taxon>
        <taxon>Poales</taxon>
        <taxon>Poaceae</taxon>
        <taxon>BOP clade</taxon>
        <taxon>Pooideae</taxon>
        <taxon>Triticodae</taxon>
        <taxon>Triticeae</taxon>
        <taxon>Triticinae</taxon>
        <taxon>Aegilops</taxon>
    </lineage>
</organism>